<organism evidence="4 5">
    <name type="scientific">Neorhizobium galegae bv. orientalis str. HAMBI 540</name>
    <dbReference type="NCBI Taxonomy" id="1028800"/>
    <lineage>
        <taxon>Bacteria</taxon>
        <taxon>Pseudomonadati</taxon>
        <taxon>Pseudomonadota</taxon>
        <taxon>Alphaproteobacteria</taxon>
        <taxon>Hyphomicrobiales</taxon>
        <taxon>Rhizobiaceae</taxon>
        <taxon>Rhizobium/Agrobacterium group</taxon>
        <taxon>Neorhizobium</taxon>
    </lineage>
</organism>
<sequence length="344" mass="37489">MNKVILASGAALMLTMGAAQTPALAQEKTLTISVYALAQDEYKQIVYDPFQKICGCKLVVETGNSVERLAKMEANKANPVVDMAVISMADALAASRAGLTDKIDTSKLSNFSKLYDVAKDPNGDGMSVGYTFYATSIAYRSDKMKIDSWADLLKPEYASHVAWPNVTTNQGPPALYMLGLALAKDTPDLKAPIEAVGAKKGEIVTFYEKSSQLVQLMQQEEIWAAPIGRFTWAPFTKLGFPIAWATPKEGQTGGMNVMTVTKGSKNRDLALQFMDFWLSTEVQTKLAEKLIDSPSNKDVKLPEAIANNLTYGEETAKSLKLIPSAVALDNRAGWIKTWNEKVGQ</sequence>
<dbReference type="KEGG" id="ngg:RG540_CH32750"/>
<dbReference type="OrthoDB" id="9766989at2"/>
<dbReference type="RefSeq" id="WP_038589963.1">
    <property type="nucleotide sequence ID" value="NZ_HG938353.1"/>
</dbReference>
<dbReference type="Gene3D" id="3.40.190.10">
    <property type="entry name" value="Periplasmic binding protein-like II"/>
    <property type="match status" value="2"/>
</dbReference>
<dbReference type="GO" id="GO:0030975">
    <property type="term" value="F:thiamine binding"/>
    <property type="evidence" value="ECO:0007669"/>
    <property type="project" value="TreeGrafter"/>
</dbReference>
<evidence type="ECO:0000256" key="1">
    <source>
        <dbReference type="ARBA" id="ARBA00022729"/>
    </source>
</evidence>
<accession>A0A068SUA7</accession>
<dbReference type="Proteomes" id="UP000028181">
    <property type="component" value="Chromosome I"/>
</dbReference>
<reference evidence="5" key="1">
    <citation type="journal article" date="2014" name="BMC Genomics">
        <title>Genome sequencing of two Neorhizobium galegae strains reveals a noeT gene responsible for the unusual acetylation of the nodulation factors.</title>
        <authorList>
            <person name="Osterman J."/>
            <person name="Marsh J."/>
            <person name="Laine P.K."/>
            <person name="Zeng Z."/>
            <person name="Alatalo E."/>
            <person name="Sullivan J.T."/>
            <person name="Young J.P."/>
            <person name="Thomas-Oates J."/>
            <person name="Paulin L."/>
            <person name="Lindstrom K."/>
        </authorList>
    </citation>
    <scope>NUCLEOTIDE SEQUENCE [LARGE SCALE GENOMIC DNA]</scope>
    <source>
        <strain evidence="5">HAMBI 540</strain>
    </source>
</reference>
<name>A0A068SUA7_NEOGA</name>
<dbReference type="eggNOG" id="COG0687">
    <property type="taxonomic scope" value="Bacteria"/>
</dbReference>
<feature type="signal peptide" evidence="3">
    <location>
        <begin position="1"/>
        <end position="25"/>
    </location>
</feature>
<keyword evidence="5" id="KW-1185">Reference proteome</keyword>
<dbReference type="HOGENOM" id="CLU_026974_4_0_5"/>
<evidence type="ECO:0000313" key="5">
    <source>
        <dbReference type="Proteomes" id="UP000028181"/>
    </source>
</evidence>
<dbReference type="PATRIC" id="fig|1028800.3.peg.3325"/>
<dbReference type="GO" id="GO:0030288">
    <property type="term" value="C:outer membrane-bounded periplasmic space"/>
    <property type="evidence" value="ECO:0007669"/>
    <property type="project" value="TreeGrafter"/>
</dbReference>
<dbReference type="GO" id="GO:0030976">
    <property type="term" value="F:thiamine pyrophosphate binding"/>
    <property type="evidence" value="ECO:0007669"/>
    <property type="project" value="TreeGrafter"/>
</dbReference>
<dbReference type="PANTHER" id="PTHR30006">
    <property type="entry name" value="THIAMINE-BINDING PERIPLASMIC PROTEIN-RELATED"/>
    <property type="match status" value="1"/>
</dbReference>
<dbReference type="SUPFAM" id="SSF53850">
    <property type="entry name" value="Periplasmic binding protein-like II"/>
    <property type="match status" value="1"/>
</dbReference>
<dbReference type="Pfam" id="PF13416">
    <property type="entry name" value="SBP_bac_8"/>
    <property type="match status" value="1"/>
</dbReference>
<dbReference type="CDD" id="cd13589">
    <property type="entry name" value="PBP2_polyamine_RpCGA009"/>
    <property type="match status" value="1"/>
</dbReference>
<dbReference type="PANTHER" id="PTHR30006:SF2">
    <property type="entry name" value="ABC TRANSPORTER SUBSTRATE-BINDING PROTEIN"/>
    <property type="match status" value="1"/>
</dbReference>
<gene>
    <name evidence="4" type="ORF">RG540_CH32750</name>
</gene>
<protein>
    <submittedName>
        <fullName evidence="4">Spermidine/putrescine ABC transporter, spermidine/putrescine-binding protein</fullName>
    </submittedName>
</protein>
<keyword evidence="1 3" id="KW-0732">Signal</keyword>
<dbReference type="GO" id="GO:0015888">
    <property type="term" value="P:thiamine transport"/>
    <property type="evidence" value="ECO:0007669"/>
    <property type="project" value="TreeGrafter"/>
</dbReference>
<dbReference type="EMBL" id="HG938353">
    <property type="protein sequence ID" value="CDN49439.1"/>
    <property type="molecule type" value="Genomic_DNA"/>
</dbReference>
<keyword evidence="2" id="KW-0574">Periplasm</keyword>
<evidence type="ECO:0000256" key="3">
    <source>
        <dbReference type="SAM" id="SignalP"/>
    </source>
</evidence>
<proteinExistence type="predicted"/>
<feature type="chain" id="PRO_5001653300" evidence="3">
    <location>
        <begin position="26"/>
        <end position="344"/>
    </location>
</feature>
<dbReference type="AlphaFoldDB" id="A0A068SUA7"/>
<dbReference type="GeneID" id="24256805"/>
<dbReference type="InterPro" id="IPR006059">
    <property type="entry name" value="SBP"/>
</dbReference>
<evidence type="ECO:0000313" key="4">
    <source>
        <dbReference type="EMBL" id="CDN49439.1"/>
    </source>
</evidence>
<evidence type="ECO:0000256" key="2">
    <source>
        <dbReference type="ARBA" id="ARBA00022764"/>
    </source>
</evidence>